<accession>A0ABV5K864</accession>
<dbReference type="EMBL" id="JBHMDG010000009">
    <property type="protein sequence ID" value="MFB9312941.1"/>
    <property type="molecule type" value="Genomic_DNA"/>
</dbReference>
<comment type="caution">
    <text evidence="1">The sequence shown here is derived from an EMBL/GenBank/DDBJ whole genome shotgun (WGS) entry which is preliminary data.</text>
</comment>
<dbReference type="Pfam" id="PF10698">
    <property type="entry name" value="DUF2505"/>
    <property type="match status" value="1"/>
</dbReference>
<reference evidence="1 2" key="1">
    <citation type="submission" date="2024-09" db="EMBL/GenBank/DDBJ databases">
        <authorList>
            <person name="Sun Q."/>
            <person name="Mori K."/>
        </authorList>
    </citation>
    <scope>NUCLEOTIDE SEQUENCE [LARGE SCALE GENOMIC DNA]</scope>
    <source>
        <strain evidence="1 2">JCM 9626</strain>
    </source>
</reference>
<organism evidence="1 2">
    <name type="scientific">Nocardioides plantarum</name>
    <dbReference type="NCBI Taxonomy" id="29299"/>
    <lineage>
        <taxon>Bacteria</taxon>
        <taxon>Bacillati</taxon>
        <taxon>Actinomycetota</taxon>
        <taxon>Actinomycetes</taxon>
        <taxon>Propionibacteriales</taxon>
        <taxon>Nocardioidaceae</taxon>
        <taxon>Nocardioides</taxon>
    </lineage>
</organism>
<name>A0ABV5K864_9ACTN</name>
<keyword evidence="2" id="KW-1185">Reference proteome</keyword>
<dbReference type="Proteomes" id="UP001589750">
    <property type="component" value="Unassembled WGS sequence"/>
</dbReference>
<dbReference type="Gene3D" id="3.30.530.20">
    <property type="match status" value="1"/>
</dbReference>
<evidence type="ECO:0000313" key="2">
    <source>
        <dbReference type="Proteomes" id="UP001589750"/>
    </source>
</evidence>
<dbReference type="RefSeq" id="WP_140011464.1">
    <property type="nucleotide sequence ID" value="NZ_JBHMDG010000009.1"/>
</dbReference>
<dbReference type="InterPro" id="IPR019639">
    <property type="entry name" value="DUF2505"/>
</dbReference>
<gene>
    <name evidence="1" type="ORF">ACFFRI_07790</name>
</gene>
<evidence type="ECO:0000313" key="1">
    <source>
        <dbReference type="EMBL" id="MFB9312941.1"/>
    </source>
</evidence>
<sequence>MSKTIRYEMAYDAPVETVAAMLADPTFREDVCRYQGVTQVTATIAVAGDTKTVTVDQMQPTAGVPSFAKKIVGDETNIVQQETWSSLTQGDITVTIPGKPGEMSGTITLAPTDAGGTLETVELTVKVKIPIVAGKLEGLIADLLLKALKAEYKVGRDYLSR</sequence>
<proteinExistence type="predicted"/>
<dbReference type="SUPFAM" id="SSF55961">
    <property type="entry name" value="Bet v1-like"/>
    <property type="match status" value="1"/>
</dbReference>
<protein>
    <submittedName>
        <fullName evidence="1">DUF2505 domain-containing protein</fullName>
    </submittedName>
</protein>
<dbReference type="InterPro" id="IPR023393">
    <property type="entry name" value="START-like_dom_sf"/>
</dbReference>